<dbReference type="NCBIfam" id="NF033516">
    <property type="entry name" value="transpos_IS3"/>
    <property type="match status" value="1"/>
</dbReference>
<protein>
    <submittedName>
        <fullName evidence="2">Transposase InsO and inactivated derivatives</fullName>
    </submittedName>
</protein>
<evidence type="ECO:0000259" key="1">
    <source>
        <dbReference type="PROSITE" id="PS50994"/>
    </source>
</evidence>
<dbReference type="SUPFAM" id="SSF53098">
    <property type="entry name" value="Ribonuclease H-like"/>
    <property type="match status" value="1"/>
</dbReference>
<dbReference type="Proteomes" id="UP000199400">
    <property type="component" value="Unassembled WGS sequence"/>
</dbReference>
<keyword evidence="3" id="KW-1185">Reference proteome</keyword>
<name>A0A1I2C979_9BACT</name>
<dbReference type="GO" id="GO:0015074">
    <property type="term" value="P:DNA integration"/>
    <property type="evidence" value="ECO:0007669"/>
    <property type="project" value="InterPro"/>
</dbReference>
<dbReference type="Pfam" id="PF00665">
    <property type="entry name" value="rve"/>
    <property type="match status" value="1"/>
</dbReference>
<dbReference type="InterPro" id="IPR036397">
    <property type="entry name" value="RNaseH_sf"/>
</dbReference>
<dbReference type="InterPro" id="IPR050900">
    <property type="entry name" value="Transposase_IS3/IS150/IS904"/>
</dbReference>
<dbReference type="Pfam" id="PF13276">
    <property type="entry name" value="HTH_21"/>
    <property type="match status" value="1"/>
</dbReference>
<dbReference type="EMBL" id="FOMX01000017">
    <property type="protein sequence ID" value="SFE64886.1"/>
    <property type="molecule type" value="Genomic_DNA"/>
</dbReference>
<dbReference type="InterPro" id="IPR048020">
    <property type="entry name" value="Transpos_IS3"/>
</dbReference>
<reference evidence="3" key="1">
    <citation type="submission" date="2016-10" db="EMBL/GenBank/DDBJ databases">
        <authorList>
            <person name="Varghese N."/>
            <person name="Submissions S."/>
        </authorList>
    </citation>
    <scope>NUCLEOTIDE SEQUENCE [LARGE SCALE GENOMIC DNA]</scope>
    <source>
        <strain evidence="3">ATCC 25963</strain>
    </source>
</reference>
<evidence type="ECO:0000313" key="3">
    <source>
        <dbReference type="Proteomes" id="UP000199400"/>
    </source>
</evidence>
<dbReference type="STRING" id="54.SAMN02745121_04979"/>
<dbReference type="Gene3D" id="3.30.420.10">
    <property type="entry name" value="Ribonuclease H-like superfamily/Ribonuclease H"/>
    <property type="match status" value="1"/>
</dbReference>
<dbReference type="PANTHER" id="PTHR46889:SF4">
    <property type="entry name" value="TRANSPOSASE INSO FOR INSERTION SEQUENCE ELEMENT IS911B-RELATED"/>
    <property type="match status" value="1"/>
</dbReference>
<dbReference type="InterPro" id="IPR001584">
    <property type="entry name" value="Integrase_cat-core"/>
</dbReference>
<sequence>MTDFQVIAAEEANFPVSMMCELLEVSRSGFYAWKTREPSPRAQENAALVQEVAEIHAASRKTYGSPRIRRELRERGRKVSRKRVARLMRKEGIQGRRRPKFRRTTDSNHKLPVAENILDRNFTVSKPDKAWVADITYVWTLEGWLYLAVIIDLFSRRVVGWSMADHMRTELALGALRAALGHSEPSEEGLLFHSDRGSQYAADDYREALREAGMTCSMSRKGNCWDNAVAESFNSTLKTELVHRAIFLTRESARTAISEWIEVFYNRQRRHSSIGYSTPIAYEESFYAGQAETQAA</sequence>
<organism evidence="2 3">
    <name type="scientific">Nannocystis exedens</name>
    <dbReference type="NCBI Taxonomy" id="54"/>
    <lineage>
        <taxon>Bacteria</taxon>
        <taxon>Pseudomonadati</taxon>
        <taxon>Myxococcota</taxon>
        <taxon>Polyangia</taxon>
        <taxon>Nannocystales</taxon>
        <taxon>Nannocystaceae</taxon>
        <taxon>Nannocystis</taxon>
    </lineage>
</organism>
<dbReference type="PROSITE" id="PS50994">
    <property type="entry name" value="INTEGRASE"/>
    <property type="match status" value="1"/>
</dbReference>
<dbReference type="InterPro" id="IPR012337">
    <property type="entry name" value="RNaseH-like_sf"/>
</dbReference>
<evidence type="ECO:0000313" key="2">
    <source>
        <dbReference type="EMBL" id="SFE64886.1"/>
    </source>
</evidence>
<dbReference type="Pfam" id="PF13333">
    <property type="entry name" value="rve_2"/>
    <property type="match status" value="1"/>
</dbReference>
<dbReference type="AlphaFoldDB" id="A0A1I2C979"/>
<dbReference type="PANTHER" id="PTHR46889">
    <property type="entry name" value="TRANSPOSASE INSF FOR INSERTION SEQUENCE IS3B-RELATED"/>
    <property type="match status" value="1"/>
</dbReference>
<feature type="domain" description="Integrase catalytic" evidence="1">
    <location>
        <begin position="123"/>
        <end position="287"/>
    </location>
</feature>
<accession>A0A1I2C979</accession>
<proteinExistence type="predicted"/>
<dbReference type="InterPro" id="IPR025948">
    <property type="entry name" value="HTH-like_dom"/>
</dbReference>
<gene>
    <name evidence="2" type="ORF">SAMN02745121_04979</name>
</gene>
<dbReference type="GO" id="GO:0003676">
    <property type="term" value="F:nucleic acid binding"/>
    <property type="evidence" value="ECO:0007669"/>
    <property type="project" value="InterPro"/>
</dbReference>